<dbReference type="RefSeq" id="WP_255331166.1">
    <property type="nucleotide sequence ID" value="NZ_JAKZEU010000009.1"/>
</dbReference>
<reference evidence="3 4" key="1">
    <citation type="submission" date="2022-03" db="EMBL/GenBank/DDBJ databases">
        <authorList>
            <person name="He Y."/>
        </authorList>
    </citation>
    <scope>NUCLEOTIDE SEQUENCE [LARGE SCALE GENOMIC DNA]</scope>
    <source>
        <strain evidence="3 4">TK19116</strain>
    </source>
</reference>
<evidence type="ECO:0000259" key="2">
    <source>
        <dbReference type="Pfam" id="PF08450"/>
    </source>
</evidence>
<comment type="caution">
    <text evidence="3">The sequence shown here is derived from an EMBL/GenBank/DDBJ whole genome shotgun (WGS) entry which is preliminary data.</text>
</comment>
<dbReference type="Proteomes" id="UP001203945">
    <property type="component" value="Unassembled WGS sequence"/>
</dbReference>
<evidence type="ECO:0000256" key="1">
    <source>
        <dbReference type="ARBA" id="ARBA00008853"/>
    </source>
</evidence>
<sequence length="280" mass="30779">MKVFDDRICELGEGPIWHPERRQFFWFDILAGRLLTREDDKPREWSLGRMASAAGWVDRDRLLLGTETGLALFDLRDGSLAEIAPIDADDPTMRSNDGRADRQGGFWFGMMGKGGVTGRGAIHRFYRGETRPLITGISIPNAICFSADGRLAHYADTPTGKVWRLVLDADGWPEGEPMPYLDLSNQGLNPDGAVIDAEGAFCVACWGAGRVIRFAPDGRRLDDQPIGALQGSCPAFGGEDLRDMLVTSAYEGMDQPAADDGKTWIIRSRIPGLPEPQVKL</sequence>
<gene>
    <name evidence="3" type="ORF">MLD63_17260</name>
</gene>
<evidence type="ECO:0000313" key="3">
    <source>
        <dbReference type="EMBL" id="MCQ0972170.1"/>
    </source>
</evidence>
<dbReference type="SUPFAM" id="SSF63829">
    <property type="entry name" value="Calcium-dependent phosphotriesterase"/>
    <property type="match status" value="1"/>
</dbReference>
<accession>A0ABT1MV43</accession>
<evidence type="ECO:0000313" key="4">
    <source>
        <dbReference type="Proteomes" id="UP001203945"/>
    </source>
</evidence>
<name>A0ABT1MV43_9RHOB</name>
<dbReference type="PANTHER" id="PTHR10907">
    <property type="entry name" value="REGUCALCIN"/>
    <property type="match status" value="1"/>
</dbReference>
<dbReference type="Pfam" id="PF08450">
    <property type="entry name" value="SGL"/>
    <property type="match status" value="1"/>
</dbReference>
<dbReference type="EMBL" id="JAKZEU010000009">
    <property type="protein sequence ID" value="MCQ0972170.1"/>
    <property type="molecule type" value="Genomic_DNA"/>
</dbReference>
<dbReference type="PANTHER" id="PTHR10907:SF47">
    <property type="entry name" value="REGUCALCIN"/>
    <property type="match status" value="1"/>
</dbReference>
<organism evidence="3 4">
    <name type="scientific">Paracoccus albicereus</name>
    <dbReference type="NCBI Taxonomy" id="2922394"/>
    <lineage>
        <taxon>Bacteria</taxon>
        <taxon>Pseudomonadati</taxon>
        <taxon>Pseudomonadota</taxon>
        <taxon>Alphaproteobacteria</taxon>
        <taxon>Rhodobacterales</taxon>
        <taxon>Paracoccaceae</taxon>
        <taxon>Paracoccus</taxon>
    </lineage>
</organism>
<comment type="similarity">
    <text evidence="1">Belongs to the SMP-30/CGR1 family.</text>
</comment>
<dbReference type="InterPro" id="IPR011042">
    <property type="entry name" value="6-blade_b-propeller_TolB-like"/>
</dbReference>
<protein>
    <submittedName>
        <fullName evidence="3">SMP-30/gluconolactonase/LRE family protein</fullName>
    </submittedName>
</protein>
<dbReference type="InterPro" id="IPR005511">
    <property type="entry name" value="SMP-30"/>
</dbReference>
<dbReference type="PRINTS" id="PR01790">
    <property type="entry name" value="SMP30FAMILY"/>
</dbReference>
<keyword evidence="4" id="KW-1185">Reference proteome</keyword>
<dbReference type="InterPro" id="IPR013658">
    <property type="entry name" value="SGL"/>
</dbReference>
<proteinExistence type="inferred from homology"/>
<feature type="domain" description="SMP-30/Gluconolactonase/LRE-like region" evidence="2">
    <location>
        <begin position="11"/>
        <end position="249"/>
    </location>
</feature>
<dbReference type="Gene3D" id="2.120.10.30">
    <property type="entry name" value="TolB, C-terminal domain"/>
    <property type="match status" value="1"/>
</dbReference>